<name>A0A7W9AF86_9SPHN</name>
<protein>
    <submittedName>
        <fullName evidence="1">Uncharacterized protein (DUF924 family)</fullName>
    </submittedName>
</protein>
<keyword evidence="2" id="KW-1185">Reference proteome</keyword>
<dbReference type="InterPro" id="IPR011990">
    <property type="entry name" value="TPR-like_helical_dom_sf"/>
</dbReference>
<dbReference type="Pfam" id="PF06041">
    <property type="entry name" value="DUF924"/>
    <property type="match status" value="1"/>
</dbReference>
<evidence type="ECO:0000313" key="2">
    <source>
        <dbReference type="Proteomes" id="UP000549617"/>
    </source>
</evidence>
<dbReference type="EMBL" id="JACIJC010000001">
    <property type="protein sequence ID" value="MBB5684580.1"/>
    <property type="molecule type" value="Genomic_DNA"/>
</dbReference>
<dbReference type="InterPro" id="IPR010323">
    <property type="entry name" value="DUF924"/>
</dbReference>
<organism evidence="1 2">
    <name type="scientific">Sphingobium boeckii</name>
    <dbReference type="NCBI Taxonomy" id="1082345"/>
    <lineage>
        <taxon>Bacteria</taxon>
        <taxon>Pseudomonadati</taxon>
        <taxon>Pseudomonadota</taxon>
        <taxon>Alphaproteobacteria</taxon>
        <taxon>Sphingomonadales</taxon>
        <taxon>Sphingomonadaceae</taxon>
        <taxon>Sphingobium</taxon>
    </lineage>
</organism>
<comment type="caution">
    <text evidence="1">The sequence shown here is derived from an EMBL/GenBank/DDBJ whole genome shotgun (WGS) entry which is preliminary data.</text>
</comment>
<reference evidence="1 2" key="1">
    <citation type="submission" date="2020-08" db="EMBL/GenBank/DDBJ databases">
        <title>Genomic Encyclopedia of Type Strains, Phase IV (KMG-IV): sequencing the most valuable type-strain genomes for metagenomic binning, comparative biology and taxonomic classification.</title>
        <authorList>
            <person name="Goeker M."/>
        </authorList>
    </citation>
    <scope>NUCLEOTIDE SEQUENCE [LARGE SCALE GENOMIC DNA]</scope>
    <source>
        <strain evidence="1 2">DSM 25079</strain>
    </source>
</reference>
<evidence type="ECO:0000313" key="1">
    <source>
        <dbReference type="EMBL" id="MBB5684580.1"/>
    </source>
</evidence>
<dbReference type="Proteomes" id="UP000549617">
    <property type="component" value="Unassembled WGS sequence"/>
</dbReference>
<dbReference type="Gene3D" id="1.25.40.10">
    <property type="entry name" value="Tetratricopeptide repeat domain"/>
    <property type="match status" value="1"/>
</dbReference>
<dbReference type="SUPFAM" id="SSF48452">
    <property type="entry name" value="TPR-like"/>
    <property type="match status" value="1"/>
</dbReference>
<accession>A0A7W9AF86</accession>
<gene>
    <name evidence="1" type="ORF">FHS49_000571</name>
</gene>
<proteinExistence type="predicted"/>
<sequence>MSPEAQAILHFWFDKIGPDRWWVRSDETDAAIRARFGDLREDWRERTPDSFLGSAKEALAGVILFDQFSRNLFRDSAEAFATDPLALAIARGALDKDFDDTLSEDERSFLYMPFQHSEDMDDQERSILLFTALGKADSLDFAKKHHEVIKRFHRFPHRNGILGRAMRPGEEEAAEEGAGW</sequence>
<dbReference type="RefSeq" id="WP_184015025.1">
    <property type="nucleotide sequence ID" value="NZ_JACIJC010000001.1"/>
</dbReference>
<dbReference type="Gene3D" id="1.20.58.320">
    <property type="entry name" value="TPR-like"/>
    <property type="match status" value="1"/>
</dbReference>
<dbReference type="AlphaFoldDB" id="A0A7W9AF86"/>